<accession>A0A8C5H3E7</accession>
<keyword evidence="4" id="KW-0372">Hormone</keyword>
<proteinExistence type="inferred from homology"/>
<dbReference type="GO" id="GO:0005576">
    <property type="term" value="C:extracellular region"/>
    <property type="evidence" value="ECO:0007669"/>
    <property type="project" value="UniProtKB-SubCell"/>
</dbReference>
<feature type="domain" description="Corticotropin-releasing factor" evidence="5">
    <location>
        <begin position="82"/>
        <end position="121"/>
    </location>
</feature>
<protein>
    <recommendedName>
        <fullName evidence="5">Corticotropin-releasing factor domain-containing protein</fullName>
    </recommendedName>
</protein>
<dbReference type="Ensembl" id="ENSGWIT00000043261.1">
    <property type="protein sequence ID" value="ENSGWIP00000039797.1"/>
    <property type="gene ID" value="ENSGWIG00000020184.1"/>
</dbReference>
<evidence type="ECO:0000256" key="1">
    <source>
        <dbReference type="ARBA" id="ARBA00004613"/>
    </source>
</evidence>
<dbReference type="InterPro" id="IPR000187">
    <property type="entry name" value="CRF"/>
</dbReference>
<comment type="similarity">
    <text evidence="2">Belongs to the sauvagine/corticotropin-releasing factor/urotensin I family.</text>
</comment>
<dbReference type="Proteomes" id="UP000694680">
    <property type="component" value="Chromosome 17"/>
</dbReference>
<sequence length="123" mass="13806">HLITLNEQNVHLNMAVSTTSIRAPSVTPGPQTLPLQKLFLQLASSASLSSTSAAVNRGWLQLTQQHLRAQEEEDGEKEKRSDDLPISLDLTFHLLREVLEMARAEQVSQQVENNRKMMDNFGK</sequence>
<dbReference type="Ensembl" id="ENSGWIT00000042917.1">
    <property type="protein sequence ID" value="ENSGWIP00000039471.1"/>
    <property type="gene ID" value="ENSGWIG00000020044.1"/>
</dbReference>
<dbReference type="Pfam" id="PF00473">
    <property type="entry name" value="CRF"/>
    <property type="match status" value="1"/>
</dbReference>
<evidence type="ECO:0000313" key="6">
    <source>
        <dbReference type="Ensembl" id="ENSGWIP00000039471.1"/>
    </source>
</evidence>
<name>A0A8C5H3E7_GOUWI</name>
<comment type="subcellular location">
    <subcellularLocation>
        <location evidence="1">Secreted</location>
    </subcellularLocation>
</comment>
<evidence type="ECO:0000256" key="2">
    <source>
        <dbReference type="ARBA" id="ARBA00009287"/>
    </source>
</evidence>
<evidence type="ECO:0000259" key="5">
    <source>
        <dbReference type="SMART" id="SM00039"/>
    </source>
</evidence>
<dbReference type="Gene3D" id="6.10.250.1920">
    <property type="match status" value="1"/>
</dbReference>
<evidence type="ECO:0000313" key="7">
    <source>
        <dbReference type="Proteomes" id="UP000694680"/>
    </source>
</evidence>
<dbReference type="SMART" id="SM00039">
    <property type="entry name" value="CRF"/>
    <property type="match status" value="1"/>
</dbReference>
<evidence type="ECO:0000256" key="4">
    <source>
        <dbReference type="ARBA" id="ARBA00022702"/>
    </source>
</evidence>
<dbReference type="GO" id="GO:0005179">
    <property type="term" value="F:hormone activity"/>
    <property type="evidence" value="ECO:0007669"/>
    <property type="project" value="UniProtKB-KW"/>
</dbReference>
<evidence type="ECO:0000256" key="3">
    <source>
        <dbReference type="ARBA" id="ARBA00022525"/>
    </source>
</evidence>
<dbReference type="PANTHER" id="PTHR15035">
    <property type="entry name" value="CORTICOLIBERIN/UROCORTIN"/>
    <property type="match status" value="1"/>
</dbReference>
<organism evidence="6 7">
    <name type="scientific">Gouania willdenowi</name>
    <name type="common">Blunt-snouted clingfish</name>
    <name type="synonym">Lepadogaster willdenowi</name>
    <dbReference type="NCBI Taxonomy" id="441366"/>
    <lineage>
        <taxon>Eukaryota</taxon>
        <taxon>Metazoa</taxon>
        <taxon>Chordata</taxon>
        <taxon>Craniata</taxon>
        <taxon>Vertebrata</taxon>
        <taxon>Euteleostomi</taxon>
        <taxon>Actinopterygii</taxon>
        <taxon>Neopterygii</taxon>
        <taxon>Teleostei</taxon>
        <taxon>Neoteleostei</taxon>
        <taxon>Acanthomorphata</taxon>
        <taxon>Ovalentaria</taxon>
        <taxon>Blenniimorphae</taxon>
        <taxon>Blenniiformes</taxon>
        <taxon>Gobiesocoidei</taxon>
        <taxon>Gobiesocidae</taxon>
        <taxon>Gobiesocinae</taxon>
        <taxon>Gouania</taxon>
    </lineage>
</organism>
<dbReference type="AlphaFoldDB" id="A0A8C5H3E7"/>
<reference evidence="6" key="1">
    <citation type="submission" date="2020-06" db="EMBL/GenBank/DDBJ databases">
        <authorList>
            <consortium name="Wellcome Sanger Institute Data Sharing"/>
        </authorList>
    </citation>
    <scope>NUCLEOTIDE SEQUENCE [LARGE SCALE GENOMIC DNA]</scope>
</reference>
<reference evidence="6" key="2">
    <citation type="submission" date="2025-05" db="UniProtKB">
        <authorList>
            <consortium name="Ensembl"/>
        </authorList>
    </citation>
    <scope>IDENTIFICATION</scope>
</reference>
<keyword evidence="7" id="KW-1185">Reference proteome</keyword>
<dbReference type="PRINTS" id="PR01612">
    <property type="entry name" value="CRFFAMILY"/>
</dbReference>
<keyword evidence="3" id="KW-0964">Secreted</keyword>
<dbReference type="InterPro" id="IPR003620">
    <property type="entry name" value="Urocortin_CRF"/>
</dbReference>